<dbReference type="RefSeq" id="XP_055886842.1">
    <property type="nucleotide sequence ID" value="XM_056030867.1"/>
</dbReference>
<dbReference type="Proteomes" id="UP001165740">
    <property type="component" value="Chromosome 5"/>
</dbReference>
<keyword evidence="3" id="KW-1185">Reference proteome</keyword>
<feature type="region of interest" description="Disordered" evidence="2">
    <location>
        <begin position="1"/>
        <end position="29"/>
    </location>
</feature>
<evidence type="ECO:0000313" key="3">
    <source>
        <dbReference type="Proteomes" id="UP001165740"/>
    </source>
</evidence>
<dbReference type="PANTHER" id="PTHR12111:SF2">
    <property type="entry name" value="SPLICING FACTOR YJU2B-RELATED"/>
    <property type="match status" value="1"/>
</dbReference>
<reference evidence="4 5" key="1">
    <citation type="submission" date="2025-04" db="UniProtKB">
        <authorList>
            <consortium name="RefSeq"/>
        </authorList>
    </citation>
    <scope>IDENTIFICATION</scope>
</reference>
<dbReference type="GO" id="GO:0005684">
    <property type="term" value="C:U2-type spliceosomal complex"/>
    <property type="evidence" value="ECO:0007669"/>
    <property type="project" value="TreeGrafter"/>
</dbReference>
<name>A0A9W3AHV8_BIOGL</name>
<evidence type="ECO:0000313" key="7">
    <source>
        <dbReference type="RefSeq" id="XP_055886844.1"/>
    </source>
</evidence>
<organism evidence="3 5">
    <name type="scientific">Biomphalaria glabrata</name>
    <name type="common">Bloodfluke planorb</name>
    <name type="synonym">Freshwater snail</name>
    <dbReference type="NCBI Taxonomy" id="6526"/>
    <lineage>
        <taxon>Eukaryota</taxon>
        <taxon>Metazoa</taxon>
        <taxon>Spiralia</taxon>
        <taxon>Lophotrochozoa</taxon>
        <taxon>Mollusca</taxon>
        <taxon>Gastropoda</taxon>
        <taxon>Heterobranchia</taxon>
        <taxon>Euthyneura</taxon>
        <taxon>Panpulmonata</taxon>
        <taxon>Hygrophila</taxon>
        <taxon>Lymnaeoidea</taxon>
        <taxon>Planorbidae</taxon>
        <taxon>Biomphalaria</taxon>
    </lineage>
</organism>
<dbReference type="GeneID" id="106066260"/>
<comment type="similarity">
    <text evidence="1">Belongs to the CWC16 family.</text>
</comment>
<dbReference type="RefSeq" id="XP_055886843.1">
    <property type="nucleotide sequence ID" value="XM_056030868.1"/>
</dbReference>
<dbReference type="InterPro" id="IPR007590">
    <property type="entry name" value="Saf4/Yju2"/>
</dbReference>
<dbReference type="PANTHER" id="PTHR12111">
    <property type="entry name" value="SPLICING FACTOR YJU2"/>
    <property type="match status" value="1"/>
</dbReference>
<accession>A0A9W3AHV8</accession>
<gene>
    <name evidence="4 5 6 7" type="primary">LOC106066260</name>
</gene>
<evidence type="ECO:0000256" key="1">
    <source>
        <dbReference type="ARBA" id="ARBA00005595"/>
    </source>
</evidence>
<dbReference type="OrthoDB" id="360327at2759"/>
<dbReference type="GO" id="GO:0071014">
    <property type="term" value="C:post-mRNA release spliceosomal complex"/>
    <property type="evidence" value="ECO:0007669"/>
    <property type="project" value="TreeGrafter"/>
</dbReference>
<dbReference type="Pfam" id="PF04502">
    <property type="entry name" value="Saf4_Yju2"/>
    <property type="match status" value="1"/>
</dbReference>
<proteinExistence type="inferred from homology"/>
<sequence>MAERKAVNKYYPPDWDPRKGSANKRVGQHPLRDRAKKLSQGILVIRFELPYNIWCGGCGSHVGMGVRYNAEKTKVGNYYSTPIYKFRMKCHLCDNYFEIQTDPKNHDYVILCGARRKEQRWDPVANEQVVPEDKNTQKKLATDAMFKLEHGSNDQQKGAEKTQSLAVLEESKISMQDDYILNRMARDQFRAEKKQLKDAMDADNAILKKNALDISLVEETEEDIKLATLMKYSVTTSFEEKQKEKRKSIELRPLFEGPSSVSSKGKELKYKLGKVLEASYKDPFHISLKKKIPGFKATNPSLVLVKKNKIVALKKETPKGNSKVKVPGLSGRSIHDVSGTEAILNAVSDIAKIHNTGSEATYNATSGSEATLNVPQTSKLNETDSVIVSDLKDQLSGMSSCQDHLTVEQSRVIFSDESPLTLHEICNVHEATDSTLKTLNHGPNQSLEKSGLFSLMTSYADSDSDSTLSVT</sequence>
<dbReference type="RefSeq" id="XP_055886844.1">
    <property type="nucleotide sequence ID" value="XM_056030869.1"/>
</dbReference>
<evidence type="ECO:0000313" key="4">
    <source>
        <dbReference type="RefSeq" id="XP_055886841.1"/>
    </source>
</evidence>
<dbReference type="AlphaFoldDB" id="A0A9W3AHV8"/>
<evidence type="ECO:0000313" key="6">
    <source>
        <dbReference type="RefSeq" id="XP_055886843.1"/>
    </source>
</evidence>
<protein>
    <submittedName>
        <fullName evidence="4 5">Coiled-coil domain-containing protein 130 homolog isoform X1</fullName>
    </submittedName>
</protein>
<evidence type="ECO:0000313" key="5">
    <source>
        <dbReference type="RefSeq" id="XP_055886842.1"/>
    </source>
</evidence>
<dbReference type="RefSeq" id="XP_055886841.1">
    <property type="nucleotide sequence ID" value="XM_056030866.1"/>
</dbReference>
<evidence type="ECO:0000256" key="2">
    <source>
        <dbReference type="SAM" id="MobiDB-lite"/>
    </source>
</evidence>
<dbReference type="GO" id="GO:0000398">
    <property type="term" value="P:mRNA splicing, via spliceosome"/>
    <property type="evidence" value="ECO:0007669"/>
    <property type="project" value="InterPro"/>
</dbReference>